<name>A0ABS1W4E0_9ACTN</name>
<evidence type="ECO:0000256" key="1">
    <source>
        <dbReference type="SAM" id="MobiDB-lite"/>
    </source>
</evidence>
<organism evidence="2 3">
    <name type="scientific">Paractinoplanes lichenicola</name>
    <dbReference type="NCBI Taxonomy" id="2802976"/>
    <lineage>
        <taxon>Bacteria</taxon>
        <taxon>Bacillati</taxon>
        <taxon>Actinomycetota</taxon>
        <taxon>Actinomycetes</taxon>
        <taxon>Micromonosporales</taxon>
        <taxon>Micromonosporaceae</taxon>
        <taxon>Paractinoplanes</taxon>
    </lineage>
</organism>
<proteinExistence type="predicted"/>
<feature type="compositionally biased region" description="Basic residues" evidence="1">
    <location>
        <begin position="1"/>
        <end position="20"/>
    </location>
</feature>
<dbReference type="RefSeq" id="WP_202998350.1">
    <property type="nucleotide sequence ID" value="NZ_JAENHO010000020.1"/>
</dbReference>
<evidence type="ECO:0000313" key="2">
    <source>
        <dbReference type="EMBL" id="MBL7261592.1"/>
    </source>
</evidence>
<feature type="region of interest" description="Disordered" evidence="1">
    <location>
        <begin position="88"/>
        <end position="108"/>
    </location>
</feature>
<dbReference type="InterPro" id="IPR013493">
    <property type="entry name" value="CHP02677"/>
</dbReference>
<protein>
    <submittedName>
        <fullName evidence="2">DUF2397 domain-containing protein</fullName>
    </submittedName>
</protein>
<dbReference type="EMBL" id="JAENHO010000020">
    <property type="protein sequence ID" value="MBL7261592.1"/>
    <property type="molecule type" value="Genomic_DNA"/>
</dbReference>
<evidence type="ECO:0000313" key="3">
    <source>
        <dbReference type="Proteomes" id="UP000598996"/>
    </source>
</evidence>
<dbReference type="Proteomes" id="UP000598996">
    <property type="component" value="Unassembled WGS sequence"/>
</dbReference>
<gene>
    <name evidence="2" type="ORF">JKJ07_45665</name>
</gene>
<accession>A0ABS1W4E0</accession>
<sequence length="617" mass="66092">MDVLTARRHCTPPLGGRHHGAASSVGAGAPPCRWTVLSLLEAAIAANPGNRAYSPGRRGHAVSVQLREGRNCGYSRVLCREGNWGGPTDLASRSRHVTDPDGDDSSDFEVEVTDSRRAMAYLVAPGSDDYIRIMSVLESSVTDLTPAEVALLVSADGPVMPESLVQARLDKLKDWTAATGRADPSRIRRHADILARNWRWTATPAGRQVHRFYTSVLAATPTMREIPLPSLARIVESIEQLAHELALPRRDDGKTAELIGRLFTAHDDLDASLVGAEDSLSGLADRFDLDRDATAELKGLLVDYATHVAGELERGAQRAHDVLNRLLRPHFSVLAEIAVAQSQARALIERGALTASKGGRVADWDGLAAWCDPHTGRSSRFALRLVRALPGMHANLRRLHSSAGYATGRARALLLAKACLDPRYGTAILQAATGDHPWRKLYGEADDADLSTNPGWRSGPLVELPELLRTTGRTGARGRAPAARDDAAARAAVQAARQQRMAEHAAAIEEILSGAPGGVLSVRAAQVALAALMTAVRTGLVPGTNDRRTGTRDGLACTLFHTGFDNGLLAAPTWRVILPGRVPVFHLPGQWVGAPQPTRPDPARRASARLEQIPGAA</sequence>
<reference evidence="2 3" key="1">
    <citation type="submission" date="2021-01" db="EMBL/GenBank/DDBJ databases">
        <title>Actinoplanes sp. nov. LDG1-01 isolated from lichen.</title>
        <authorList>
            <person name="Saeng-In P."/>
            <person name="Phongsopitanun W."/>
            <person name="Kanchanasin P."/>
            <person name="Yuki M."/>
            <person name="Kudo T."/>
            <person name="Ohkuma M."/>
            <person name="Tanasupawat S."/>
        </authorList>
    </citation>
    <scope>NUCLEOTIDE SEQUENCE [LARGE SCALE GENOMIC DNA]</scope>
    <source>
        <strain evidence="2 3">LDG1-01</strain>
    </source>
</reference>
<comment type="caution">
    <text evidence="2">The sequence shown here is derived from an EMBL/GenBank/DDBJ whole genome shotgun (WGS) entry which is preliminary data.</text>
</comment>
<dbReference type="Pfam" id="PF09660">
    <property type="entry name" value="DUF2397"/>
    <property type="match status" value="1"/>
</dbReference>
<keyword evidence="3" id="KW-1185">Reference proteome</keyword>
<feature type="region of interest" description="Disordered" evidence="1">
    <location>
        <begin position="1"/>
        <end position="26"/>
    </location>
</feature>